<proteinExistence type="predicted"/>
<sequence length="272" mass="30487">MPPKELDGSASVLAFFGSEIRYWRGLRGMSQEKLGEELFCSPSLVAYIEQAMRTPSHEFAERSDDVLGTGGEFTRMMPLLQRSGFAEYFEQYARLELLATEIRCYDATTIPGLLQTEDYMRRIIHAGRPDDEEELAEELVIGRMGRQVILDRPERPRMSFVLDESALRRTFAPRVVMKAQMARLLDLASRPRICLQVLPLDCGPCVAVDGSGGILSFEEGPDFAYVEGLAGGHAFIDPVAVAKCSRRFEHLKAAALSPRLSGEHIRELMEQL</sequence>
<dbReference type="Pfam" id="PF19054">
    <property type="entry name" value="DUF5753"/>
    <property type="match status" value="1"/>
</dbReference>
<dbReference type="EMBL" id="JBEZFP010000073">
    <property type="protein sequence ID" value="MEU8136852.1"/>
    <property type="molecule type" value="Genomic_DNA"/>
</dbReference>
<dbReference type="Gene3D" id="1.10.260.40">
    <property type="entry name" value="lambda repressor-like DNA-binding domains"/>
    <property type="match status" value="1"/>
</dbReference>
<gene>
    <name evidence="2" type="ORF">AB0C36_25495</name>
</gene>
<feature type="domain" description="HTH cro/C1-type" evidence="1">
    <location>
        <begin position="20"/>
        <end position="73"/>
    </location>
</feature>
<dbReference type="InterPro" id="IPR001387">
    <property type="entry name" value="Cro/C1-type_HTH"/>
</dbReference>
<dbReference type="RefSeq" id="WP_358357872.1">
    <property type="nucleotide sequence ID" value="NZ_JBEZFP010000073.1"/>
</dbReference>
<dbReference type="SMART" id="SM00530">
    <property type="entry name" value="HTH_XRE"/>
    <property type="match status" value="1"/>
</dbReference>
<dbReference type="PROSITE" id="PS50943">
    <property type="entry name" value="HTH_CROC1"/>
    <property type="match status" value="1"/>
</dbReference>
<evidence type="ECO:0000313" key="2">
    <source>
        <dbReference type="EMBL" id="MEU8136852.1"/>
    </source>
</evidence>
<keyword evidence="3" id="KW-1185">Reference proteome</keyword>
<dbReference type="SUPFAM" id="SSF47413">
    <property type="entry name" value="lambda repressor-like DNA-binding domains"/>
    <property type="match status" value="1"/>
</dbReference>
<dbReference type="Pfam" id="PF13560">
    <property type="entry name" value="HTH_31"/>
    <property type="match status" value="1"/>
</dbReference>
<name>A0ABV3DNQ4_9ACTN</name>
<evidence type="ECO:0000313" key="3">
    <source>
        <dbReference type="Proteomes" id="UP001551482"/>
    </source>
</evidence>
<dbReference type="InterPro" id="IPR043917">
    <property type="entry name" value="DUF5753"/>
</dbReference>
<dbReference type="Proteomes" id="UP001551482">
    <property type="component" value="Unassembled WGS sequence"/>
</dbReference>
<comment type="caution">
    <text evidence="2">The sequence shown here is derived from an EMBL/GenBank/DDBJ whole genome shotgun (WGS) entry which is preliminary data.</text>
</comment>
<reference evidence="2 3" key="1">
    <citation type="submission" date="2024-06" db="EMBL/GenBank/DDBJ databases">
        <title>The Natural Products Discovery Center: Release of the First 8490 Sequenced Strains for Exploring Actinobacteria Biosynthetic Diversity.</title>
        <authorList>
            <person name="Kalkreuter E."/>
            <person name="Kautsar S.A."/>
            <person name="Yang D."/>
            <person name="Bader C.D."/>
            <person name="Teijaro C.N."/>
            <person name="Fluegel L."/>
            <person name="Davis C.M."/>
            <person name="Simpson J.R."/>
            <person name="Lauterbach L."/>
            <person name="Steele A.D."/>
            <person name="Gui C."/>
            <person name="Meng S."/>
            <person name="Li G."/>
            <person name="Viehrig K."/>
            <person name="Ye F."/>
            <person name="Su P."/>
            <person name="Kiefer A.F."/>
            <person name="Nichols A."/>
            <person name="Cepeda A.J."/>
            <person name="Yan W."/>
            <person name="Fan B."/>
            <person name="Jiang Y."/>
            <person name="Adhikari A."/>
            <person name="Zheng C.-J."/>
            <person name="Schuster L."/>
            <person name="Cowan T.M."/>
            <person name="Smanski M.J."/>
            <person name="Chevrette M.G."/>
            <person name="De Carvalho L.P.S."/>
            <person name="Shen B."/>
        </authorList>
    </citation>
    <scope>NUCLEOTIDE SEQUENCE [LARGE SCALE GENOMIC DNA]</scope>
    <source>
        <strain evidence="2 3">NPDC048946</strain>
    </source>
</reference>
<evidence type="ECO:0000259" key="1">
    <source>
        <dbReference type="PROSITE" id="PS50943"/>
    </source>
</evidence>
<dbReference type="InterPro" id="IPR010982">
    <property type="entry name" value="Lambda_DNA-bd_dom_sf"/>
</dbReference>
<accession>A0ABV3DNQ4</accession>
<organism evidence="2 3">
    <name type="scientific">Streptodolium elevatio</name>
    <dbReference type="NCBI Taxonomy" id="3157996"/>
    <lineage>
        <taxon>Bacteria</taxon>
        <taxon>Bacillati</taxon>
        <taxon>Actinomycetota</taxon>
        <taxon>Actinomycetes</taxon>
        <taxon>Kitasatosporales</taxon>
        <taxon>Streptomycetaceae</taxon>
        <taxon>Streptodolium</taxon>
    </lineage>
</organism>
<dbReference type="CDD" id="cd00093">
    <property type="entry name" value="HTH_XRE"/>
    <property type="match status" value="1"/>
</dbReference>
<protein>
    <submittedName>
        <fullName evidence="2">Helix-turn-helix transcriptional regulator</fullName>
    </submittedName>
</protein>